<proteinExistence type="predicted"/>
<name>A0A0E9RKT8_ANGAN</name>
<feature type="chain" id="PRO_5002431992" evidence="1">
    <location>
        <begin position="23"/>
        <end position="44"/>
    </location>
</feature>
<reference evidence="2" key="2">
    <citation type="journal article" date="2015" name="Fish Shellfish Immunol.">
        <title>Early steps in the European eel (Anguilla anguilla)-Vibrio vulnificus interaction in the gills: Role of the RtxA13 toxin.</title>
        <authorList>
            <person name="Callol A."/>
            <person name="Pajuelo D."/>
            <person name="Ebbesson L."/>
            <person name="Teles M."/>
            <person name="MacKenzie S."/>
            <person name="Amaro C."/>
        </authorList>
    </citation>
    <scope>NUCLEOTIDE SEQUENCE</scope>
</reference>
<dbReference type="AlphaFoldDB" id="A0A0E9RKT8"/>
<accession>A0A0E9RKT8</accession>
<sequence length="44" mass="4875">MAQDGRLAGLQLLSVFLSVCLTNPVQHKAWKQIMPIFCVLLFSG</sequence>
<feature type="signal peptide" evidence="1">
    <location>
        <begin position="1"/>
        <end position="22"/>
    </location>
</feature>
<evidence type="ECO:0000256" key="1">
    <source>
        <dbReference type="SAM" id="SignalP"/>
    </source>
</evidence>
<organism evidence="2">
    <name type="scientific">Anguilla anguilla</name>
    <name type="common">European freshwater eel</name>
    <name type="synonym">Muraena anguilla</name>
    <dbReference type="NCBI Taxonomy" id="7936"/>
    <lineage>
        <taxon>Eukaryota</taxon>
        <taxon>Metazoa</taxon>
        <taxon>Chordata</taxon>
        <taxon>Craniata</taxon>
        <taxon>Vertebrata</taxon>
        <taxon>Euteleostomi</taxon>
        <taxon>Actinopterygii</taxon>
        <taxon>Neopterygii</taxon>
        <taxon>Teleostei</taxon>
        <taxon>Anguilliformes</taxon>
        <taxon>Anguillidae</taxon>
        <taxon>Anguilla</taxon>
    </lineage>
</organism>
<keyword evidence="1" id="KW-0732">Signal</keyword>
<dbReference type="EMBL" id="GBXM01078846">
    <property type="protein sequence ID" value="JAH29731.1"/>
    <property type="molecule type" value="Transcribed_RNA"/>
</dbReference>
<evidence type="ECO:0000313" key="2">
    <source>
        <dbReference type="EMBL" id="JAH29731.1"/>
    </source>
</evidence>
<reference evidence="2" key="1">
    <citation type="submission" date="2014-11" db="EMBL/GenBank/DDBJ databases">
        <authorList>
            <person name="Amaro Gonzalez C."/>
        </authorList>
    </citation>
    <scope>NUCLEOTIDE SEQUENCE</scope>
</reference>
<protein>
    <submittedName>
        <fullName evidence="2">Uncharacterized protein</fullName>
    </submittedName>
</protein>